<evidence type="ECO:0000313" key="1">
    <source>
        <dbReference type="EMBL" id="EWS72331.1"/>
    </source>
</evidence>
<reference evidence="2" key="1">
    <citation type="journal article" date="2006" name="PLoS Biol.">
        <title>Macronuclear genome sequence of the ciliate Tetrahymena thermophila, a model eukaryote.</title>
        <authorList>
            <person name="Eisen J.A."/>
            <person name="Coyne R.S."/>
            <person name="Wu M."/>
            <person name="Wu D."/>
            <person name="Thiagarajan M."/>
            <person name="Wortman J.R."/>
            <person name="Badger J.H."/>
            <person name="Ren Q."/>
            <person name="Amedeo P."/>
            <person name="Jones K.M."/>
            <person name="Tallon L.J."/>
            <person name="Delcher A.L."/>
            <person name="Salzberg S.L."/>
            <person name="Silva J.C."/>
            <person name="Haas B.J."/>
            <person name="Majoros W.H."/>
            <person name="Farzad M."/>
            <person name="Carlton J.M."/>
            <person name="Smith R.K. Jr."/>
            <person name="Garg J."/>
            <person name="Pearlman R.E."/>
            <person name="Karrer K.M."/>
            <person name="Sun L."/>
            <person name="Manning G."/>
            <person name="Elde N.C."/>
            <person name="Turkewitz A.P."/>
            <person name="Asai D.J."/>
            <person name="Wilkes D.E."/>
            <person name="Wang Y."/>
            <person name="Cai H."/>
            <person name="Collins K."/>
            <person name="Stewart B.A."/>
            <person name="Lee S.R."/>
            <person name="Wilamowska K."/>
            <person name="Weinberg Z."/>
            <person name="Ruzzo W.L."/>
            <person name="Wloga D."/>
            <person name="Gaertig J."/>
            <person name="Frankel J."/>
            <person name="Tsao C.-C."/>
            <person name="Gorovsky M.A."/>
            <person name="Keeling P.J."/>
            <person name="Waller R.F."/>
            <person name="Patron N.J."/>
            <person name="Cherry J.M."/>
            <person name="Stover N.A."/>
            <person name="Krieger C.J."/>
            <person name="del Toro C."/>
            <person name="Ryder H.F."/>
            <person name="Williamson S.C."/>
            <person name="Barbeau R.A."/>
            <person name="Hamilton E.P."/>
            <person name="Orias E."/>
        </authorList>
    </citation>
    <scope>NUCLEOTIDE SEQUENCE [LARGE SCALE GENOMIC DNA]</scope>
    <source>
        <strain evidence="2">SB210</strain>
    </source>
</reference>
<dbReference type="InParanoid" id="W7XEM7"/>
<dbReference type="SUPFAM" id="SSF52047">
    <property type="entry name" value="RNI-like"/>
    <property type="match status" value="1"/>
</dbReference>
<dbReference type="GeneID" id="24441160"/>
<sequence length="329" mass="37876">MAEKVQQKQDLVDFNKQNKSKFSNISEICRLKSQEIEMEENDEGQIEEVIYNKKLEDINFGGIITKGAIENLIKKIQSNPDKITYNFAMKRLTIKAIKEIAYSFTFLNNLIHLDLHIELNEVTDQGITYIAQGISQLTNLQVLELYCGWSKVGPQGIHNLGESLSKYCLNINHIELYFSRSDQIGSAMEQFALLVQKIKKLQNLLLYLWENKMTDQQLQILCAGLQKCQKLNKLTMLLGKNDIGEVGVQSLANSIKQIPKLTYLELDLGETLINGACMNFLGRSMLETQYLNYLKISYKDNPQIIQEIRQIGQMKKNILRTKRLVQIKY</sequence>
<protein>
    <submittedName>
        <fullName evidence="1">Kinase domain protein, putative</fullName>
    </submittedName>
</protein>
<dbReference type="Proteomes" id="UP000009168">
    <property type="component" value="Unassembled WGS sequence"/>
</dbReference>
<organism evidence="1 2">
    <name type="scientific">Tetrahymena thermophila (strain SB210)</name>
    <dbReference type="NCBI Taxonomy" id="312017"/>
    <lineage>
        <taxon>Eukaryota</taxon>
        <taxon>Sar</taxon>
        <taxon>Alveolata</taxon>
        <taxon>Ciliophora</taxon>
        <taxon>Intramacronucleata</taxon>
        <taxon>Oligohymenophorea</taxon>
        <taxon>Hymenostomatida</taxon>
        <taxon>Tetrahymenina</taxon>
        <taxon>Tetrahymenidae</taxon>
        <taxon>Tetrahymena</taxon>
    </lineage>
</organism>
<name>W7XEM7_TETTS</name>
<dbReference type="AlphaFoldDB" id="W7XEM7"/>
<evidence type="ECO:0000313" key="2">
    <source>
        <dbReference type="Proteomes" id="UP000009168"/>
    </source>
</evidence>
<accession>W7XEM7</accession>
<dbReference type="KEGG" id="tet:TTHERM_000939139"/>
<dbReference type="Gene3D" id="3.80.10.10">
    <property type="entry name" value="Ribonuclease Inhibitor"/>
    <property type="match status" value="2"/>
</dbReference>
<dbReference type="PANTHER" id="PTHR46312">
    <property type="entry name" value="NACHT DOMAIN-CONTAINING PROTEIN"/>
    <property type="match status" value="1"/>
</dbReference>
<dbReference type="GO" id="GO:0016301">
    <property type="term" value="F:kinase activity"/>
    <property type="evidence" value="ECO:0007669"/>
    <property type="project" value="UniProtKB-KW"/>
</dbReference>
<gene>
    <name evidence="1" type="ORF">TTHERM_000939139</name>
</gene>
<dbReference type="EMBL" id="GG662503">
    <property type="protein sequence ID" value="EWS72331.1"/>
    <property type="molecule type" value="Genomic_DNA"/>
</dbReference>
<proteinExistence type="predicted"/>
<dbReference type="RefSeq" id="XP_012655139.1">
    <property type="nucleotide sequence ID" value="XM_012799685.1"/>
</dbReference>
<dbReference type="PANTHER" id="PTHR46312:SF2">
    <property type="entry name" value="NUCLEOTIDE-BINDING OLIGOMERIZATION DOMAIN-CONTAINING PROTEIN 2-LIKE"/>
    <property type="match status" value="1"/>
</dbReference>
<dbReference type="InterPro" id="IPR032675">
    <property type="entry name" value="LRR_dom_sf"/>
</dbReference>
<keyword evidence="1" id="KW-0808">Transferase</keyword>
<keyword evidence="1" id="KW-0418">Kinase</keyword>
<keyword evidence="2" id="KW-1185">Reference proteome</keyword>